<dbReference type="Gene3D" id="3.40.33.10">
    <property type="entry name" value="CAP"/>
    <property type="match status" value="1"/>
</dbReference>
<sequence length="69" mass="7958">MWYDEYSQYNFSQPDNNHEALHFSQLVWKASKKLGIGLAKCKDGAYIVVANFDPEGNFLGQFIKNVKDK</sequence>
<reference evidence="3" key="1">
    <citation type="submission" date="2022-11" db="UniProtKB">
        <authorList>
            <consortium name="WormBaseParasite"/>
        </authorList>
    </citation>
    <scope>IDENTIFICATION</scope>
</reference>
<dbReference type="SUPFAM" id="SSF55797">
    <property type="entry name" value="PR-1-like"/>
    <property type="match status" value="1"/>
</dbReference>
<protein>
    <submittedName>
        <fullName evidence="3">SCP domain-containing protein</fullName>
    </submittedName>
</protein>
<accession>A0A914DS31</accession>
<dbReference type="InterPro" id="IPR001283">
    <property type="entry name" value="CRISP-related"/>
</dbReference>
<feature type="domain" description="SCP" evidence="1">
    <location>
        <begin position="2"/>
        <end position="52"/>
    </location>
</feature>
<keyword evidence="2" id="KW-1185">Reference proteome</keyword>
<dbReference type="Proteomes" id="UP000887540">
    <property type="component" value="Unplaced"/>
</dbReference>
<name>A0A914DS31_9BILA</name>
<dbReference type="AlphaFoldDB" id="A0A914DS31"/>
<evidence type="ECO:0000313" key="3">
    <source>
        <dbReference type="WBParaSite" id="ACRNAN_scaffold3633.g28477.t1"/>
    </source>
</evidence>
<organism evidence="2 3">
    <name type="scientific">Acrobeloides nanus</name>
    <dbReference type="NCBI Taxonomy" id="290746"/>
    <lineage>
        <taxon>Eukaryota</taxon>
        <taxon>Metazoa</taxon>
        <taxon>Ecdysozoa</taxon>
        <taxon>Nematoda</taxon>
        <taxon>Chromadorea</taxon>
        <taxon>Rhabditida</taxon>
        <taxon>Tylenchina</taxon>
        <taxon>Cephalobomorpha</taxon>
        <taxon>Cephaloboidea</taxon>
        <taxon>Cephalobidae</taxon>
        <taxon>Acrobeloides</taxon>
    </lineage>
</organism>
<dbReference type="InterPro" id="IPR014044">
    <property type="entry name" value="CAP_dom"/>
</dbReference>
<dbReference type="InterPro" id="IPR035940">
    <property type="entry name" value="CAP_sf"/>
</dbReference>
<proteinExistence type="predicted"/>
<dbReference type="Pfam" id="PF00188">
    <property type="entry name" value="CAP"/>
    <property type="match status" value="1"/>
</dbReference>
<evidence type="ECO:0000313" key="2">
    <source>
        <dbReference type="Proteomes" id="UP000887540"/>
    </source>
</evidence>
<dbReference type="PANTHER" id="PTHR10334">
    <property type="entry name" value="CYSTEINE-RICH SECRETORY PROTEIN-RELATED"/>
    <property type="match status" value="1"/>
</dbReference>
<dbReference type="WBParaSite" id="ACRNAN_scaffold3633.g28477.t1">
    <property type="protein sequence ID" value="ACRNAN_scaffold3633.g28477.t1"/>
    <property type="gene ID" value="ACRNAN_scaffold3633.g28477"/>
</dbReference>
<evidence type="ECO:0000259" key="1">
    <source>
        <dbReference type="Pfam" id="PF00188"/>
    </source>
</evidence>